<keyword evidence="1" id="KW-0175">Coiled coil</keyword>
<feature type="region of interest" description="Disordered" evidence="2">
    <location>
        <begin position="1"/>
        <end position="48"/>
    </location>
</feature>
<feature type="compositionally biased region" description="Basic and acidic residues" evidence="2">
    <location>
        <begin position="823"/>
        <end position="836"/>
    </location>
</feature>
<feature type="compositionally biased region" description="Low complexity" evidence="2">
    <location>
        <begin position="219"/>
        <end position="235"/>
    </location>
</feature>
<evidence type="ECO:0000313" key="3">
    <source>
        <dbReference type="EMBL" id="KAJ1728207.1"/>
    </source>
</evidence>
<accession>A0A9W7YAS9</accession>
<dbReference type="EMBL" id="JANBOI010000870">
    <property type="protein sequence ID" value="KAJ1728207.1"/>
    <property type="molecule type" value="Genomic_DNA"/>
</dbReference>
<proteinExistence type="predicted"/>
<feature type="coiled-coil region" evidence="1">
    <location>
        <begin position="534"/>
        <end position="677"/>
    </location>
</feature>
<feature type="region of interest" description="Disordered" evidence="2">
    <location>
        <begin position="83"/>
        <end position="253"/>
    </location>
</feature>
<dbReference type="Proteomes" id="UP001143981">
    <property type="component" value="Unassembled WGS sequence"/>
</dbReference>
<reference evidence="3" key="1">
    <citation type="submission" date="2022-07" db="EMBL/GenBank/DDBJ databases">
        <title>Phylogenomic reconstructions and comparative analyses of Kickxellomycotina fungi.</title>
        <authorList>
            <person name="Reynolds N.K."/>
            <person name="Stajich J.E."/>
            <person name="Barry K."/>
            <person name="Grigoriev I.V."/>
            <person name="Crous P."/>
            <person name="Smith M.E."/>
        </authorList>
    </citation>
    <scope>NUCLEOTIDE SEQUENCE</scope>
    <source>
        <strain evidence="3">BCRC 34381</strain>
    </source>
</reference>
<feature type="compositionally biased region" description="Low complexity" evidence="2">
    <location>
        <begin position="837"/>
        <end position="847"/>
    </location>
</feature>
<feature type="compositionally biased region" description="Low complexity" evidence="2">
    <location>
        <begin position="812"/>
        <end position="822"/>
    </location>
</feature>
<keyword evidence="4" id="KW-1185">Reference proteome</keyword>
<feature type="region of interest" description="Disordered" evidence="2">
    <location>
        <begin position="944"/>
        <end position="968"/>
    </location>
</feature>
<comment type="caution">
    <text evidence="3">The sequence shown here is derived from an EMBL/GenBank/DDBJ whole genome shotgun (WGS) entry which is preliminary data.</text>
</comment>
<feature type="compositionally biased region" description="Low complexity" evidence="2">
    <location>
        <begin position="994"/>
        <end position="1005"/>
    </location>
</feature>
<evidence type="ECO:0000256" key="1">
    <source>
        <dbReference type="SAM" id="Coils"/>
    </source>
</evidence>
<evidence type="ECO:0000313" key="4">
    <source>
        <dbReference type="Proteomes" id="UP001143981"/>
    </source>
</evidence>
<sequence>MSPPPTGATGASRPSTPAGLGLGGGGTNPTFTQRSVSSSSSTSLKGVAPCFHTTRPQFISSHIDRCEACRLKYARKAEQTTIPYSPLAARRPSVAPQNRSQSRQSVGGGSASMRPSSRASVVSAASRLQDTGRAAPATHHRSSSAGTPLADARANTKKAIARAAESALADDGPPPPALPSPPPRGDAPMAAASYGEGMPVSPTETVASRSRSRHTRNVGKSAAGAASGSSTSGAHGARRGQTQPLSAGDSPLSYIKAAQRPATALPSYADGFGFDLGAGVGDDDPGSEAVDLTNALMGTLVDRTRDYDKMRNEYEARISRLQGDIRRLRRLSARAPLELEGAAAGAAEPTNIFDPNSASAKQLALERTIEFDRAALDKFEEFRRAYEDCEPSLRSNRAQFAGERPLSPPPARKWGNAAAATPMHSILDNSEHDARLASFSAAEVRRAGEDLMSTPVRRKPQRALRGTSTRRPTRSRMARPLFSGESELSDDGPDDSDLDDDDDGEHGTLRNCLMSASNFGTFLVQYVTRQCLDFNMLCDENKSLMVRLDELEKRTAQLDKVNRRLEDARDEQVVQAYDMSAQREVLSDKVDAAERNARRLANENDKLKHDLATSNERGQALDDQVTKLNGSLAKARQRYEQEISGLRRSSTSLQQEKVQLTKKNDELRVELKGKLQRAGLKANVDEYLASRRSDGAAAGSGAAAAGAADKQHAGSEADGVAAESEIKRLQETVQFWRKKTDRISRKLRSEKAAIKEASRLLRTQQEETYRYQQMFGPLPLDEGLPETMESLGDYVLGMAGSARRGSALTVRTDASAADSDAPSSHDTDTGSKHSGDASDASAASVAGEIKGIPRMGSRSSLSSVDSVPAAVDEEADDQDIRRYEMRMKNRRTLMATPRNRRNNGQRAATTAAARRTRGSALTIDVGAGSPLGGESLGEILGTSGQWGDSLSARRRSGGGSRGLPTGLPANAQASLAAELGALDSGADIPPSSPLPSRSLAAGSPLFKPRSRSIRGVPSPFGEDTGVFGIGFGASVNLAEQFAAAAKRPSVSLDRPQTADASTSTDPLPTFAVAQVAAALPVSSEASVQAAILPLSAD</sequence>
<dbReference type="AlphaFoldDB" id="A0A9W7YAS9"/>
<protein>
    <submittedName>
        <fullName evidence="3">Uncharacterized protein</fullName>
    </submittedName>
</protein>
<feature type="non-terminal residue" evidence="3">
    <location>
        <position position="1097"/>
    </location>
</feature>
<feature type="region of interest" description="Disordered" evidence="2">
    <location>
        <begin position="396"/>
        <end position="416"/>
    </location>
</feature>
<feature type="region of interest" description="Disordered" evidence="2">
    <location>
        <begin position="1047"/>
        <end position="1066"/>
    </location>
</feature>
<feature type="region of interest" description="Disordered" evidence="2">
    <location>
        <begin position="448"/>
        <end position="503"/>
    </location>
</feature>
<feature type="region of interest" description="Disordered" evidence="2">
    <location>
        <begin position="984"/>
        <end position="1005"/>
    </location>
</feature>
<dbReference type="OrthoDB" id="2149224at2759"/>
<organism evidence="3 4">
    <name type="scientific">Coemansia biformis</name>
    <dbReference type="NCBI Taxonomy" id="1286918"/>
    <lineage>
        <taxon>Eukaryota</taxon>
        <taxon>Fungi</taxon>
        <taxon>Fungi incertae sedis</taxon>
        <taxon>Zoopagomycota</taxon>
        <taxon>Kickxellomycotina</taxon>
        <taxon>Kickxellomycetes</taxon>
        <taxon>Kickxellales</taxon>
        <taxon>Kickxellaceae</taxon>
        <taxon>Coemansia</taxon>
    </lineage>
</organism>
<feature type="region of interest" description="Disordered" evidence="2">
    <location>
        <begin position="809"/>
        <end position="875"/>
    </location>
</feature>
<feature type="compositionally biased region" description="Low complexity" evidence="2">
    <location>
        <begin position="857"/>
        <end position="866"/>
    </location>
</feature>
<name>A0A9W7YAS9_9FUNG</name>
<feature type="compositionally biased region" description="Acidic residues" evidence="2">
    <location>
        <begin position="487"/>
        <end position="503"/>
    </location>
</feature>
<feature type="compositionally biased region" description="Low complexity" evidence="2">
    <location>
        <begin position="97"/>
        <end position="127"/>
    </location>
</feature>
<feature type="compositionally biased region" description="Pro residues" evidence="2">
    <location>
        <begin position="172"/>
        <end position="185"/>
    </location>
</feature>
<gene>
    <name evidence="3" type="ORF">LPJ61_004159</name>
</gene>
<evidence type="ECO:0000256" key="2">
    <source>
        <dbReference type="SAM" id="MobiDB-lite"/>
    </source>
</evidence>